<dbReference type="InterPro" id="IPR018200">
    <property type="entry name" value="USP_CS"/>
</dbReference>
<keyword evidence="10" id="KW-0677">Repeat</keyword>
<evidence type="ECO:0000256" key="13">
    <source>
        <dbReference type="ARBA" id="ARBA00022801"/>
    </source>
</evidence>
<dbReference type="SUPFAM" id="SSF57850">
    <property type="entry name" value="RING/U-box"/>
    <property type="match status" value="1"/>
</dbReference>
<keyword evidence="14" id="KW-0862">Zinc</keyword>
<evidence type="ECO:0000256" key="10">
    <source>
        <dbReference type="ARBA" id="ARBA00022737"/>
    </source>
</evidence>
<dbReference type="InterPro" id="IPR001607">
    <property type="entry name" value="Znf_UBP"/>
</dbReference>
<dbReference type="PROSITE" id="PS51283">
    <property type="entry name" value="DUSP"/>
    <property type="match status" value="2"/>
</dbReference>
<evidence type="ECO:0000256" key="7">
    <source>
        <dbReference type="ARBA" id="ARBA00022583"/>
    </source>
</evidence>
<dbReference type="GO" id="GO:0008270">
    <property type="term" value="F:zinc ion binding"/>
    <property type="evidence" value="ECO:0007669"/>
    <property type="project" value="UniProtKB-KW"/>
</dbReference>
<keyword evidence="7" id="KW-0254">Endocytosis</keyword>
<dbReference type="Gene3D" id="3.30.2230.10">
    <property type="entry name" value="DUSP-like"/>
    <property type="match status" value="2"/>
</dbReference>
<evidence type="ECO:0000256" key="4">
    <source>
        <dbReference type="ARBA" id="ARBA00008269"/>
    </source>
</evidence>
<name>A0AA36BW90_OCTVU</name>
<feature type="domain" description="DUSP" evidence="20">
    <location>
        <begin position="721"/>
        <end position="814"/>
    </location>
</feature>
<evidence type="ECO:0000256" key="14">
    <source>
        <dbReference type="ARBA" id="ARBA00022833"/>
    </source>
</evidence>
<keyword evidence="9" id="KW-0479">Metal-binding</keyword>
<feature type="region of interest" description="Disordered" evidence="17">
    <location>
        <begin position="987"/>
        <end position="1017"/>
    </location>
</feature>
<dbReference type="SMART" id="SM00290">
    <property type="entry name" value="ZnF_UBP"/>
    <property type="match status" value="1"/>
</dbReference>
<dbReference type="Gene3D" id="3.30.40.10">
    <property type="entry name" value="Zinc/RING finger domain, C3HC4 (zinc finger)"/>
    <property type="match status" value="1"/>
</dbReference>
<dbReference type="GO" id="GO:0005813">
    <property type="term" value="C:centrosome"/>
    <property type="evidence" value="ECO:0007669"/>
    <property type="project" value="UniProtKB-SubCell"/>
</dbReference>
<evidence type="ECO:0000259" key="18">
    <source>
        <dbReference type="PROSITE" id="PS50235"/>
    </source>
</evidence>
<dbReference type="InterPro" id="IPR028889">
    <property type="entry name" value="USP"/>
</dbReference>
<evidence type="ECO:0000256" key="3">
    <source>
        <dbReference type="ARBA" id="ARBA00004556"/>
    </source>
</evidence>
<gene>
    <name evidence="21" type="ORF">OCTVUL_1B002330</name>
</gene>
<dbReference type="InterPro" id="IPR013083">
    <property type="entry name" value="Znf_RING/FYVE/PHD"/>
</dbReference>
<dbReference type="InterPro" id="IPR035927">
    <property type="entry name" value="DUSP-like_sf"/>
</dbReference>
<dbReference type="EMBL" id="OX597840">
    <property type="protein sequence ID" value="CAI9741811.1"/>
    <property type="molecule type" value="Genomic_DNA"/>
</dbReference>
<dbReference type="FunFam" id="3.30.2230.10:FF:000001">
    <property type="entry name" value="Ubiquitinyl hydrolase 1"/>
    <property type="match status" value="1"/>
</dbReference>
<feature type="region of interest" description="Disordered" evidence="17">
    <location>
        <begin position="111"/>
        <end position="141"/>
    </location>
</feature>
<dbReference type="PANTHER" id="PTHR21646:SF86">
    <property type="entry name" value="UBIQUITIN CARBOXYL-TERMINAL HYDROLASE"/>
    <property type="match status" value="1"/>
</dbReference>
<dbReference type="PANTHER" id="PTHR21646">
    <property type="entry name" value="UBIQUITIN CARBOXYL-TERMINAL HYDROLASE"/>
    <property type="match status" value="1"/>
</dbReference>
<protein>
    <recommendedName>
        <fullName evidence="5">ubiquitinyl hydrolase 1</fullName>
        <ecNumber evidence="5">3.4.19.12</ecNumber>
    </recommendedName>
</protein>
<evidence type="ECO:0000256" key="2">
    <source>
        <dbReference type="ARBA" id="ARBA00004300"/>
    </source>
</evidence>
<dbReference type="GO" id="GO:0004843">
    <property type="term" value="F:cysteine-type deubiquitinase activity"/>
    <property type="evidence" value="ECO:0007669"/>
    <property type="project" value="UniProtKB-EC"/>
</dbReference>
<dbReference type="SMART" id="SM00695">
    <property type="entry name" value="DUSP"/>
    <property type="match status" value="2"/>
</dbReference>
<feature type="region of interest" description="Disordered" evidence="17">
    <location>
        <begin position="933"/>
        <end position="961"/>
    </location>
</feature>
<dbReference type="PROSITE" id="PS50271">
    <property type="entry name" value="ZF_UBP"/>
    <property type="match status" value="1"/>
</dbReference>
<dbReference type="CDD" id="cd02674">
    <property type="entry name" value="Peptidase_C19R"/>
    <property type="match status" value="1"/>
</dbReference>
<dbReference type="InterPro" id="IPR006615">
    <property type="entry name" value="Pept_C19_DUSP"/>
</dbReference>
<keyword evidence="8" id="KW-0645">Protease</keyword>
<comment type="similarity">
    <text evidence="4">Belongs to the peptidase C19 family. USP20/USP33 subfamily.</text>
</comment>
<feature type="region of interest" description="Disordered" evidence="17">
    <location>
        <begin position="1043"/>
        <end position="1181"/>
    </location>
</feature>
<dbReference type="Pfam" id="PF00443">
    <property type="entry name" value="UCH"/>
    <property type="match status" value="2"/>
</dbReference>
<feature type="compositionally biased region" description="Acidic residues" evidence="17">
    <location>
        <begin position="125"/>
        <end position="135"/>
    </location>
</feature>
<keyword evidence="13" id="KW-0378">Hydrolase</keyword>
<dbReference type="InterPro" id="IPR050185">
    <property type="entry name" value="Ub_carboxyl-term_hydrolase"/>
</dbReference>
<keyword evidence="22" id="KW-1185">Reference proteome</keyword>
<comment type="catalytic activity">
    <reaction evidence="1">
        <text>Thiol-dependent hydrolysis of ester, thioester, amide, peptide and isopeptide bonds formed by the C-terminal Gly of ubiquitin (a 76-residue protein attached to proteins as an intracellular targeting signal).</text>
        <dbReference type="EC" id="3.4.19.12"/>
    </reaction>
</comment>
<feature type="domain" description="DUSP" evidence="20">
    <location>
        <begin position="823"/>
        <end position="925"/>
    </location>
</feature>
<dbReference type="PROSITE" id="PS00973">
    <property type="entry name" value="USP_2"/>
    <property type="match status" value="1"/>
</dbReference>
<dbReference type="GO" id="GO:0006897">
    <property type="term" value="P:endocytosis"/>
    <property type="evidence" value="ECO:0007669"/>
    <property type="project" value="UniProtKB-KW"/>
</dbReference>
<evidence type="ECO:0000256" key="1">
    <source>
        <dbReference type="ARBA" id="ARBA00000707"/>
    </source>
</evidence>
<evidence type="ECO:0000256" key="15">
    <source>
        <dbReference type="ARBA" id="ARBA00023212"/>
    </source>
</evidence>
<evidence type="ECO:0000256" key="12">
    <source>
        <dbReference type="ARBA" id="ARBA00022786"/>
    </source>
</evidence>
<evidence type="ECO:0000256" key="9">
    <source>
        <dbReference type="ARBA" id="ARBA00022723"/>
    </source>
</evidence>
<evidence type="ECO:0000256" key="6">
    <source>
        <dbReference type="ARBA" id="ARBA00022490"/>
    </source>
</evidence>
<keyword evidence="11 16" id="KW-0863">Zinc-finger</keyword>
<dbReference type="GO" id="GO:0048471">
    <property type="term" value="C:perinuclear region of cytoplasm"/>
    <property type="evidence" value="ECO:0007669"/>
    <property type="project" value="UniProtKB-SubCell"/>
</dbReference>
<evidence type="ECO:0000313" key="21">
    <source>
        <dbReference type="EMBL" id="CAI9741811.1"/>
    </source>
</evidence>
<feature type="compositionally biased region" description="Polar residues" evidence="17">
    <location>
        <begin position="327"/>
        <end position="337"/>
    </location>
</feature>
<sequence>MRQSSNCPHVHVISENQSWEICKKHDAQECHTCHAQPPNLWLCLVGNCNYIGCGESSSDHSGYHAVEHNHCLTINLTTMRIWCYSCENEVLDHNSPPLQILDRPYQMLDHQDVSTDSSPQRSAFEPEDSESDMDDDTIKPRGLTGLQNLGNSCYMNAALQALSNCPPLTRFFLDCYGFVRPDRNPMLSRHYLRLISEIWHKKRPSYVVPNGIANGIKSVHPMFKGYTQQDTQEFLRCFMDQLHEELKQPMFDMEVTNSVNSVAICSSTSNPLLHEATGKSYINGHERQSSIDSSSSHSDYETCDSAPCSERGGTPEVNLSGDESSDTSEMTQLSGKKSNFKVVTGGGGGSYNDMDSNENVLNHSTNCKDGADFNVQIESMTDNKEFVTVSKEMKDTVNLLYKQTSSQNEAGIGTVSEPSDDPAAAQTTAATTNKAFTNSELHDIPSDGETKTKTASTAKVKSEQSHTENNPKTSKIPTNNRSKRPLIHQSVISDIFDGRLLSSVQCLTCERISTTKETFQDLSLPIPSKDHLLMLHANQSSNTKGGACGEVNQGWVTTILMWLKSWIMGPTITLQDCLSAFFSADELKGDNMYSCDKCKKLRNGMKYSKVLRLPEILCIHLKRFRHEFYSSKINTYVSFPLEGLNMKPYLHKDCQDEVTSYDLMSVICHHGTAGGGHYTAYCLNYVNEQWYEFDDQYVTEVDFQQVLSSSAYVLFYRKQNEHMLPMRESAMALMEEREPSLLHFYVSKQWINRFNTFAEPGPITNQDFLCSHGGVPPSKIGYVENLVVLLSQPVWQYLHDRFGGGPACTHLIHCKTCEAQLEKLKIRQNEEIASFVKLHNKFRAEEDPSIIYAISMAWFKEWENFVRAKTDTPPDAIDNTRIMIRKNGKPVLKNSSDHGQLSREMWQFLHNVYGGGPELIVRQHPTLATIAATSSSGTGGGGVSGSCPGNAPPISASPQTTTNTATAMTATTTMSPAPATTITTTTTTIATTTVPGGGGGGVSSSSSSSTAATASSSSSSSLYSLKATCADTAAMTLKAVAAAASSPSSPSSTTAMLGKRQAEEAGGGGETRQQKLQEQQQQEAERGEVGEEEEEVEEEGGDVVVLVPVSDSVSAGTEKVCKEKQEQEEDGPEKEEEEVVEKKEQQQQQWGEKKKKKKKKKETTATTTTATTTAAVIDTRL</sequence>
<feature type="compositionally biased region" description="Polar residues" evidence="17">
    <location>
        <begin position="467"/>
        <end position="480"/>
    </location>
</feature>
<feature type="region of interest" description="Disordered" evidence="17">
    <location>
        <begin position="409"/>
        <end position="483"/>
    </location>
</feature>
<dbReference type="AlphaFoldDB" id="A0AA36BW90"/>
<evidence type="ECO:0000259" key="20">
    <source>
        <dbReference type="PROSITE" id="PS51283"/>
    </source>
</evidence>
<feature type="compositionally biased region" description="Acidic residues" evidence="17">
    <location>
        <begin position="1090"/>
        <end position="1101"/>
    </location>
</feature>
<dbReference type="Proteomes" id="UP001162480">
    <property type="component" value="Chromosome 27"/>
</dbReference>
<evidence type="ECO:0000256" key="8">
    <source>
        <dbReference type="ARBA" id="ARBA00022670"/>
    </source>
</evidence>
<feature type="domain" description="UBP-type" evidence="19">
    <location>
        <begin position="5"/>
        <end position="109"/>
    </location>
</feature>
<accession>A0AA36BW90</accession>
<dbReference type="SUPFAM" id="SSF54001">
    <property type="entry name" value="Cysteine proteinases"/>
    <property type="match status" value="1"/>
</dbReference>
<proteinExistence type="inferred from homology"/>
<dbReference type="EC" id="3.4.19.12" evidence="5"/>
<evidence type="ECO:0000256" key="16">
    <source>
        <dbReference type="PROSITE-ProRule" id="PRU00502"/>
    </source>
</evidence>
<dbReference type="PROSITE" id="PS00972">
    <property type="entry name" value="USP_1"/>
    <property type="match status" value="1"/>
</dbReference>
<dbReference type="PROSITE" id="PS50235">
    <property type="entry name" value="USP_3"/>
    <property type="match status" value="1"/>
</dbReference>
<dbReference type="InterPro" id="IPR038765">
    <property type="entry name" value="Papain-like_cys_pep_sf"/>
</dbReference>
<feature type="domain" description="USP" evidence="18">
    <location>
        <begin position="144"/>
        <end position="719"/>
    </location>
</feature>
<reference evidence="21" key="1">
    <citation type="submission" date="2023-08" db="EMBL/GenBank/DDBJ databases">
        <authorList>
            <person name="Alioto T."/>
            <person name="Alioto T."/>
            <person name="Gomez Garrido J."/>
        </authorList>
    </citation>
    <scope>NUCLEOTIDE SEQUENCE</scope>
</reference>
<feature type="region of interest" description="Disordered" evidence="17">
    <location>
        <begin position="286"/>
        <end position="341"/>
    </location>
</feature>
<dbReference type="GO" id="GO:0016579">
    <property type="term" value="P:protein deubiquitination"/>
    <property type="evidence" value="ECO:0007669"/>
    <property type="project" value="InterPro"/>
</dbReference>
<comment type="subcellular location">
    <subcellularLocation>
        <location evidence="2">Cytoplasm</location>
        <location evidence="2">Cytoskeleton</location>
        <location evidence="2">Microtubule organizing center</location>
        <location evidence="2">Centrosome</location>
    </subcellularLocation>
    <subcellularLocation>
        <location evidence="3">Cytoplasm</location>
        <location evidence="3">Perinuclear region</location>
    </subcellularLocation>
</comment>
<feature type="compositionally biased region" description="Low complexity" evidence="17">
    <location>
        <begin position="1003"/>
        <end position="1017"/>
    </location>
</feature>
<feature type="compositionally biased region" description="Basic and acidic residues" evidence="17">
    <location>
        <begin position="440"/>
        <end position="452"/>
    </location>
</feature>
<keyword evidence="6" id="KW-0963">Cytoplasm</keyword>
<evidence type="ECO:0000256" key="11">
    <source>
        <dbReference type="ARBA" id="ARBA00022771"/>
    </source>
</evidence>
<keyword evidence="15" id="KW-0206">Cytoskeleton</keyword>
<evidence type="ECO:0000313" key="22">
    <source>
        <dbReference type="Proteomes" id="UP001162480"/>
    </source>
</evidence>
<feature type="compositionally biased region" description="Low complexity" evidence="17">
    <location>
        <begin position="423"/>
        <end position="437"/>
    </location>
</feature>
<organism evidence="21 22">
    <name type="scientific">Octopus vulgaris</name>
    <name type="common">Common octopus</name>
    <dbReference type="NCBI Taxonomy" id="6645"/>
    <lineage>
        <taxon>Eukaryota</taxon>
        <taxon>Metazoa</taxon>
        <taxon>Spiralia</taxon>
        <taxon>Lophotrochozoa</taxon>
        <taxon>Mollusca</taxon>
        <taxon>Cephalopoda</taxon>
        <taxon>Coleoidea</taxon>
        <taxon>Octopodiformes</taxon>
        <taxon>Octopoda</taxon>
        <taxon>Incirrata</taxon>
        <taxon>Octopodidae</taxon>
        <taxon>Octopus</taxon>
    </lineage>
</organism>
<feature type="compositionally biased region" description="Low complexity" evidence="17">
    <location>
        <begin position="1164"/>
        <end position="1173"/>
    </location>
</feature>
<evidence type="ECO:0000256" key="5">
    <source>
        <dbReference type="ARBA" id="ARBA00012759"/>
    </source>
</evidence>
<dbReference type="GO" id="GO:0006508">
    <property type="term" value="P:proteolysis"/>
    <property type="evidence" value="ECO:0007669"/>
    <property type="project" value="UniProtKB-KW"/>
</dbReference>
<evidence type="ECO:0000259" key="19">
    <source>
        <dbReference type="PROSITE" id="PS50271"/>
    </source>
</evidence>
<feature type="compositionally biased region" description="Acidic residues" evidence="17">
    <location>
        <begin position="1126"/>
        <end position="1139"/>
    </location>
</feature>
<evidence type="ECO:0000256" key="17">
    <source>
        <dbReference type="SAM" id="MobiDB-lite"/>
    </source>
</evidence>
<keyword evidence="12" id="KW-0833">Ubl conjugation pathway</keyword>
<dbReference type="Pfam" id="PF02148">
    <property type="entry name" value="zf-UBP"/>
    <property type="match status" value="1"/>
</dbReference>
<dbReference type="InterPro" id="IPR001394">
    <property type="entry name" value="Peptidase_C19_UCH"/>
</dbReference>
<feature type="compositionally biased region" description="Low complexity" evidence="17">
    <location>
        <begin position="1043"/>
        <end position="1055"/>
    </location>
</feature>
<dbReference type="SUPFAM" id="SSF143791">
    <property type="entry name" value="DUSP-like"/>
    <property type="match status" value="2"/>
</dbReference>
<dbReference type="Pfam" id="PF06337">
    <property type="entry name" value="DUSP"/>
    <property type="match status" value="2"/>
</dbReference>
<dbReference type="Gene3D" id="3.90.70.10">
    <property type="entry name" value="Cysteine proteinases"/>
    <property type="match status" value="2"/>
</dbReference>